<dbReference type="Proteomes" id="UP000530660">
    <property type="component" value="Unassembled WGS sequence"/>
</dbReference>
<organism evidence="1 2">
    <name type="scientific">Cyanidiococcus yangmingshanensis</name>
    <dbReference type="NCBI Taxonomy" id="2690220"/>
    <lineage>
        <taxon>Eukaryota</taxon>
        <taxon>Rhodophyta</taxon>
        <taxon>Bangiophyceae</taxon>
        <taxon>Cyanidiales</taxon>
        <taxon>Cyanidiaceae</taxon>
        <taxon>Cyanidiococcus</taxon>
    </lineage>
</organism>
<gene>
    <name evidence="1" type="ORF">F1559_002710</name>
</gene>
<proteinExistence type="predicted"/>
<dbReference type="InterPro" id="IPR053733">
    <property type="entry name" value="Heme_Transport_Util_sf"/>
</dbReference>
<keyword evidence="2" id="KW-1185">Reference proteome</keyword>
<name>A0A7J7ICA8_9RHOD</name>
<sequence>MHIYPMHSWQAGPAGVPARCARRRVRIAAPRCVLRKPEREVSERSAVLVASSGETGAVFESAAERRLGCLASVGYCTCSLSRVLGISSTIRRAVKRRPKNVAGTRPARTRLWHCSAQPETSRKRVAITELVTEIVLSFDQVRIVSATGRAGAAVLETTFPLLAEGAHVRTFQTVTGRDASSEAKTTQVVSVLTPDRSFELHLDSSRVKTVQFARELPAKNRGRTTSDLGPRTSERLEVEAVPQDDEDKDELAVHSIRWLDANGSLIMNMVVGAPATMDGTPDARVQRLRSEAIAAWTAMRAKYGEWLEIGEEM</sequence>
<dbReference type="OrthoDB" id="10467619at2759"/>
<dbReference type="EMBL" id="VWRR01000018">
    <property type="protein sequence ID" value="KAF6000742.1"/>
    <property type="molecule type" value="Genomic_DNA"/>
</dbReference>
<dbReference type="AlphaFoldDB" id="A0A7J7ICA8"/>
<dbReference type="Gene3D" id="3.40.1570.10">
    <property type="entry name" value="HemS/ChuS/ChuX like domains"/>
    <property type="match status" value="1"/>
</dbReference>
<evidence type="ECO:0000313" key="2">
    <source>
        <dbReference type="Proteomes" id="UP000530660"/>
    </source>
</evidence>
<evidence type="ECO:0000313" key="1">
    <source>
        <dbReference type="EMBL" id="KAF6000742.1"/>
    </source>
</evidence>
<reference evidence="1 2" key="1">
    <citation type="journal article" date="2020" name="J. Phycol.">
        <title>Comparative genome analysis reveals Cyanidiococcus gen. nov., a new extremophilic red algal genus sister to Cyanidioschyzon (Cyanidioschyzonaceae, Rhodophyta).</title>
        <authorList>
            <person name="Liu S.-L."/>
            <person name="Chiang Y.-R."/>
            <person name="Yoon H.S."/>
            <person name="Fu H.-Y."/>
        </authorList>
    </citation>
    <scope>NUCLEOTIDE SEQUENCE [LARGE SCALE GENOMIC DNA]</scope>
    <source>
        <strain evidence="1 2">THAL066</strain>
    </source>
</reference>
<protein>
    <submittedName>
        <fullName evidence="1">Uncharacterized protein</fullName>
    </submittedName>
</protein>
<comment type="caution">
    <text evidence="1">The sequence shown here is derived from an EMBL/GenBank/DDBJ whole genome shotgun (WGS) entry which is preliminary data.</text>
</comment>
<accession>A0A7J7ICA8</accession>